<protein>
    <recommendedName>
        <fullName evidence="12">FAD-binding FR-type domain-containing protein</fullName>
    </recommendedName>
</protein>
<dbReference type="InterPro" id="IPR013112">
    <property type="entry name" value="FAD-bd_8"/>
</dbReference>
<dbReference type="InterPro" id="IPR013130">
    <property type="entry name" value="Fe3_Rdtase_TM_dom"/>
</dbReference>
<dbReference type="InterPro" id="IPR039261">
    <property type="entry name" value="FNR_nucleotide-bd"/>
</dbReference>
<gene>
    <name evidence="13" type="ORF">CNMCM5793_006769</name>
</gene>
<feature type="transmembrane region" description="Helical" evidence="11">
    <location>
        <begin position="263"/>
        <end position="283"/>
    </location>
</feature>
<dbReference type="GO" id="GO:0006879">
    <property type="term" value="P:intracellular iron ion homeostasis"/>
    <property type="evidence" value="ECO:0007669"/>
    <property type="project" value="TreeGrafter"/>
</dbReference>
<evidence type="ECO:0000313" key="14">
    <source>
        <dbReference type="Proteomes" id="UP000630445"/>
    </source>
</evidence>
<dbReference type="Proteomes" id="UP000630445">
    <property type="component" value="Unassembled WGS sequence"/>
</dbReference>
<dbReference type="Pfam" id="PF08022">
    <property type="entry name" value="FAD_binding_8"/>
    <property type="match status" value="1"/>
</dbReference>
<feature type="transmembrane region" description="Helical" evidence="11">
    <location>
        <begin position="126"/>
        <end position="144"/>
    </location>
</feature>
<organism evidence="13 14">
    <name type="scientific">Aspergillus hiratsukae</name>
    <dbReference type="NCBI Taxonomy" id="1194566"/>
    <lineage>
        <taxon>Eukaryota</taxon>
        <taxon>Fungi</taxon>
        <taxon>Dikarya</taxon>
        <taxon>Ascomycota</taxon>
        <taxon>Pezizomycotina</taxon>
        <taxon>Eurotiomycetes</taxon>
        <taxon>Eurotiomycetidae</taxon>
        <taxon>Eurotiales</taxon>
        <taxon>Aspergillaceae</taxon>
        <taxon>Aspergillus</taxon>
        <taxon>Aspergillus subgen. Fumigati</taxon>
    </lineage>
</organism>
<evidence type="ECO:0000256" key="1">
    <source>
        <dbReference type="ARBA" id="ARBA00004141"/>
    </source>
</evidence>
<comment type="subcellular location">
    <subcellularLocation>
        <location evidence="1">Membrane</location>
        <topology evidence="1">Multi-pass membrane protein</topology>
    </subcellularLocation>
</comment>
<evidence type="ECO:0000256" key="7">
    <source>
        <dbReference type="ARBA" id="ARBA00023002"/>
    </source>
</evidence>
<reference evidence="13" key="1">
    <citation type="submission" date="2020-06" db="EMBL/GenBank/DDBJ databases">
        <title>Draft genome sequences of strains closely related to Aspergillus parafelis and Aspergillus hiratsukae.</title>
        <authorList>
            <person name="Dos Santos R.A.C."/>
            <person name="Rivero-Menendez O."/>
            <person name="Steenwyk J.L."/>
            <person name="Mead M.E."/>
            <person name="Goldman G.H."/>
            <person name="Alastruey-Izquierdo A."/>
            <person name="Rokas A."/>
        </authorList>
    </citation>
    <scope>NUCLEOTIDE SEQUENCE</scope>
    <source>
        <strain evidence="13">CNM-CM5793</strain>
    </source>
</reference>
<dbReference type="Gene3D" id="3.40.50.80">
    <property type="entry name" value="Nucleotide-binding domain of ferredoxin-NADP reductase (FNR) module"/>
    <property type="match status" value="1"/>
</dbReference>
<comment type="caution">
    <text evidence="13">The sequence shown here is derived from an EMBL/GenBank/DDBJ whole genome shotgun (WGS) entry which is preliminary data.</text>
</comment>
<dbReference type="OrthoDB" id="3944240at2759"/>
<feature type="transmembrane region" description="Helical" evidence="11">
    <location>
        <begin position="239"/>
        <end position="256"/>
    </location>
</feature>
<dbReference type="GO" id="GO:0000293">
    <property type="term" value="F:ferric-chelate reductase activity"/>
    <property type="evidence" value="ECO:0007669"/>
    <property type="project" value="UniProtKB-ARBA"/>
</dbReference>
<dbReference type="EMBL" id="JACBAD010002085">
    <property type="protein sequence ID" value="KAF7117646.1"/>
    <property type="molecule type" value="Genomic_DNA"/>
</dbReference>
<keyword evidence="14" id="KW-1185">Reference proteome</keyword>
<feature type="domain" description="FAD-binding FR-type" evidence="12">
    <location>
        <begin position="293"/>
        <end position="431"/>
    </location>
</feature>
<evidence type="ECO:0000256" key="11">
    <source>
        <dbReference type="SAM" id="Phobius"/>
    </source>
</evidence>
<accession>A0A8H6P4R1</accession>
<evidence type="ECO:0000256" key="2">
    <source>
        <dbReference type="ARBA" id="ARBA00006278"/>
    </source>
</evidence>
<dbReference type="GO" id="GO:0005886">
    <property type="term" value="C:plasma membrane"/>
    <property type="evidence" value="ECO:0007669"/>
    <property type="project" value="TreeGrafter"/>
</dbReference>
<name>A0A8H6P4R1_9EURO</name>
<evidence type="ECO:0000256" key="10">
    <source>
        <dbReference type="ARBA" id="ARBA00023180"/>
    </source>
</evidence>
<sequence>MPVHVKTAPPAILTSSGVDFANKTQASHFLTLLNWDRDFQVDGNAMGRRFYYGIAAVVGIASICHFLQKGTLWMRLRASYADKTHPTQPRHAWTKALAKVTAIFRRITYPQVTPETLWFRVPPRGIIFMIIAYFAFILLLEFPYNKIQAGRYYTLYGVRSAWLAVAQLPLIVLLAGKNNIISLLTGVSYERLNVYHRWVARGFLFLATVHFAFLITNWQHYDGLTKLEWDAHPALRSGVAAYAIIVWMNISSIMPLRNWSYEFFIVQHILTFFGFIISIGTHIPGGASYALTWLYIPSALYLAERLIYAARYLFHNIRPGRATLEALEGGATRIRVSNRQIKSWASGTHVLLSLPRFGYPQAHPATILSTPTSHNGEMVFILRAYRGFSNRIYNAAASDVLSKSDTQSVERQAKPSYLALVNGPYGSSLPDFACFDTVMLISGATGVTFTLSILLDLAQRATLDGRKLPVRVIRFIWIIRKTAWISWISDELEVAAGNLANAGIACSIDIFATRDVAIADDNPDSTISDLPSTEKLDAAMNSDEIISELASDPVTPIKNDISVLAEQKATRFSVRSVRSGRPNLDSVFRNSLATTDGESAVSVCGPFSLAVEVRQKVAALANRPGGKGVYLHVENFV</sequence>
<feature type="transmembrane region" description="Helical" evidence="11">
    <location>
        <begin position="156"/>
        <end position="177"/>
    </location>
</feature>
<dbReference type="Pfam" id="PF01794">
    <property type="entry name" value="Ferric_reduct"/>
    <property type="match status" value="1"/>
</dbReference>
<keyword evidence="4 11" id="KW-0812">Transmembrane</keyword>
<dbReference type="InterPro" id="IPR051410">
    <property type="entry name" value="Ferric/Cupric_Reductase"/>
</dbReference>
<evidence type="ECO:0000256" key="9">
    <source>
        <dbReference type="ARBA" id="ARBA00023136"/>
    </source>
</evidence>
<evidence type="ECO:0000256" key="4">
    <source>
        <dbReference type="ARBA" id="ARBA00022692"/>
    </source>
</evidence>
<dbReference type="InterPro" id="IPR017927">
    <property type="entry name" value="FAD-bd_FR_type"/>
</dbReference>
<dbReference type="PROSITE" id="PS51384">
    <property type="entry name" value="FAD_FR"/>
    <property type="match status" value="1"/>
</dbReference>
<dbReference type="GO" id="GO:0006826">
    <property type="term" value="P:iron ion transport"/>
    <property type="evidence" value="ECO:0007669"/>
    <property type="project" value="TreeGrafter"/>
</dbReference>
<dbReference type="CDD" id="cd06186">
    <property type="entry name" value="NOX_Duox_like_FAD_NADP"/>
    <property type="match status" value="1"/>
</dbReference>
<evidence type="ECO:0000256" key="3">
    <source>
        <dbReference type="ARBA" id="ARBA00022448"/>
    </source>
</evidence>
<evidence type="ECO:0000256" key="6">
    <source>
        <dbReference type="ARBA" id="ARBA00022989"/>
    </source>
</evidence>
<dbReference type="Pfam" id="PF08030">
    <property type="entry name" value="NAD_binding_6"/>
    <property type="match status" value="1"/>
</dbReference>
<feature type="transmembrane region" description="Helical" evidence="11">
    <location>
        <begin position="50"/>
        <end position="67"/>
    </location>
</feature>
<comment type="similarity">
    <text evidence="2">Belongs to the ferric reductase (FRE) family.</text>
</comment>
<dbReference type="PANTHER" id="PTHR32361">
    <property type="entry name" value="FERRIC/CUPRIC REDUCTASE TRANSMEMBRANE COMPONENT"/>
    <property type="match status" value="1"/>
</dbReference>
<proteinExistence type="inferred from homology"/>
<keyword evidence="7" id="KW-0560">Oxidoreductase</keyword>
<feature type="transmembrane region" description="Helical" evidence="11">
    <location>
        <begin position="198"/>
        <end position="219"/>
    </location>
</feature>
<keyword evidence="10" id="KW-0325">Glycoprotein</keyword>
<keyword evidence="9 11" id="KW-0472">Membrane</keyword>
<evidence type="ECO:0000313" key="13">
    <source>
        <dbReference type="EMBL" id="KAF7117646.1"/>
    </source>
</evidence>
<dbReference type="SFLD" id="SFLDS00052">
    <property type="entry name" value="Ferric_Reductase_Domain"/>
    <property type="match status" value="1"/>
</dbReference>
<dbReference type="AlphaFoldDB" id="A0A8H6P4R1"/>
<evidence type="ECO:0000256" key="8">
    <source>
        <dbReference type="ARBA" id="ARBA00023065"/>
    </source>
</evidence>
<evidence type="ECO:0000256" key="5">
    <source>
        <dbReference type="ARBA" id="ARBA00022982"/>
    </source>
</evidence>
<keyword evidence="3" id="KW-0813">Transport</keyword>
<dbReference type="GO" id="GO:0015677">
    <property type="term" value="P:copper ion import"/>
    <property type="evidence" value="ECO:0007669"/>
    <property type="project" value="TreeGrafter"/>
</dbReference>
<keyword evidence="5" id="KW-0249">Electron transport</keyword>
<dbReference type="SFLD" id="SFLDG01168">
    <property type="entry name" value="Ferric_reductase_subgroup_(FRE"/>
    <property type="match status" value="1"/>
</dbReference>
<evidence type="ECO:0000259" key="12">
    <source>
        <dbReference type="PROSITE" id="PS51384"/>
    </source>
</evidence>
<keyword evidence="8" id="KW-0406">Ion transport</keyword>
<dbReference type="InterPro" id="IPR013121">
    <property type="entry name" value="Fe_red_NAD-bd_6"/>
</dbReference>
<keyword evidence="6 11" id="KW-1133">Transmembrane helix</keyword>
<dbReference type="PANTHER" id="PTHR32361:SF9">
    <property type="entry name" value="FERRIC REDUCTASE TRANSMEMBRANE COMPONENT 3-RELATED"/>
    <property type="match status" value="1"/>
</dbReference>